<dbReference type="SMART" id="SM00345">
    <property type="entry name" value="HTH_GNTR"/>
    <property type="match status" value="1"/>
</dbReference>
<dbReference type="EMBL" id="JBBLZC010000012">
    <property type="protein sequence ID" value="MEK0084097.1"/>
    <property type="molecule type" value="Genomic_DNA"/>
</dbReference>
<dbReference type="InterPro" id="IPR036388">
    <property type="entry name" value="WH-like_DNA-bd_sf"/>
</dbReference>
<dbReference type="SUPFAM" id="SSF48008">
    <property type="entry name" value="GntR ligand-binding domain-like"/>
    <property type="match status" value="1"/>
</dbReference>
<dbReference type="Proteomes" id="UP001375743">
    <property type="component" value="Unassembled WGS sequence"/>
</dbReference>
<keyword evidence="6" id="KW-1185">Reference proteome</keyword>
<dbReference type="InterPro" id="IPR000524">
    <property type="entry name" value="Tscrpt_reg_HTH_GntR"/>
</dbReference>
<evidence type="ECO:0000313" key="5">
    <source>
        <dbReference type="EMBL" id="MEK0084097.1"/>
    </source>
</evidence>
<name>A0ABU8XS99_9PROT</name>
<dbReference type="Pfam" id="PF07729">
    <property type="entry name" value="FCD"/>
    <property type="match status" value="1"/>
</dbReference>
<evidence type="ECO:0000259" key="4">
    <source>
        <dbReference type="PROSITE" id="PS50949"/>
    </source>
</evidence>
<protein>
    <submittedName>
        <fullName evidence="5">FadR/GntR family transcriptional regulator</fullName>
    </submittedName>
</protein>
<dbReference type="PRINTS" id="PR00035">
    <property type="entry name" value="HTHGNTR"/>
</dbReference>
<dbReference type="InterPro" id="IPR008920">
    <property type="entry name" value="TF_FadR/GntR_C"/>
</dbReference>
<keyword evidence="3" id="KW-0804">Transcription</keyword>
<dbReference type="Gene3D" id="1.10.10.10">
    <property type="entry name" value="Winged helix-like DNA-binding domain superfamily/Winged helix DNA-binding domain"/>
    <property type="match status" value="1"/>
</dbReference>
<dbReference type="CDD" id="cd07377">
    <property type="entry name" value="WHTH_GntR"/>
    <property type="match status" value="1"/>
</dbReference>
<dbReference type="PANTHER" id="PTHR43537:SF5">
    <property type="entry name" value="UXU OPERON TRANSCRIPTIONAL REGULATOR"/>
    <property type="match status" value="1"/>
</dbReference>
<accession>A0ABU8XS99</accession>
<dbReference type="Gene3D" id="1.20.120.530">
    <property type="entry name" value="GntR ligand-binding domain-like"/>
    <property type="match status" value="1"/>
</dbReference>
<evidence type="ECO:0000256" key="2">
    <source>
        <dbReference type="ARBA" id="ARBA00023125"/>
    </source>
</evidence>
<feature type="domain" description="HTH gntR-type" evidence="4">
    <location>
        <begin position="1"/>
        <end position="67"/>
    </location>
</feature>
<dbReference type="PANTHER" id="PTHR43537">
    <property type="entry name" value="TRANSCRIPTIONAL REGULATOR, GNTR FAMILY"/>
    <property type="match status" value="1"/>
</dbReference>
<dbReference type="RefSeq" id="WP_418159944.1">
    <property type="nucleotide sequence ID" value="NZ_JBBLZC010000012.1"/>
</dbReference>
<dbReference type="PROSITE" id="PS50949">
    <property type="entry name" value="HTH_GNTR"/>
    <property type="match status" value="1"/>
</dbReference>
<reference evidence="5 6" key="1">
    <citation type="submission" date="2024-01" db="EMBL/GenBank/DDBJ databases">
        <title>Multi-omics insights into the function and evolution of sodium benzoate biodegradation pathways in Benzoatithermus flavus gen. nov., sp. nov. from hot spring.</title>
        <authorList>
            <person name="Hu C.-J."/>
            <person name="Li W.-J."/>
        </authorList>
    </citation>
    <scope>NUCLEOTIDE SEQUENCE [LARGE SCALE GENOMIC DNA]</scope>
    <source>
        <strain evidence="5 6">SYSU G07066</strain>
    </source>
</reference>
<dbReference type="SMART" id="SM00895">
    <property type="entry name" value="FCD"/>
    <property type="match status" value="1"/>
</dbReference>
<organism evidence="5 6">
    <name type="scientific">Benzoatithermus flavus</name>
    <dbReference type="NCBI Taxonomy" id="3108223"/>
    <lineage>
        <taxon>Bacteria</taxon>
        <taxon>Pseudomonadati</taxon>
        <taxon>Pseudomonadota</taxon>
        <taxon>Alphaproteobacteria</taxon>
        <taxon>Geminicoccales</taxon>
        <taxon>Geminicoccaceae</taxon>
        <taxon>Benzoatithermus</taxon>
    </lineage>
</organism>
<evidence type="ECO:0000256" key="3">
    <source>
        <dbReference type="ARBA" id="ARBA00023163"/>
    </source>
</evidence>
<evidence type="ECO:0000256" key="1">
    <source>
        <dbReference type="ARBA" id="ARBA00023015"/>
    </source>
</evidence>
<dbReference type="InterPro" id="IPR036390">
    <property type="entry name" value="WH_DNA-bd_sf"/>
</dbReference>
<keyword evidence="1" id="KW-0805">Transcription regulation</keyword>
<keyword evidence="2" id="KW-0238">DNA-binding</keyword>
<sequence length="227" mass="25076">MTQTVLQRIQAMLRSGELAPGQPLPSQRRLAEDLQVSRASLREALSILGTLGLIRIEQGRGTFVAAPANGSDGEAVGAWRYGARYTPAEVYQFRLIAEPSAAALAARYVTDGQLEQLEQNLRAFKAAAREMDLVSTAQLDFEFHELIAVCSGNRLLADLHHTYHRIVLDSQRLPLARRSRVWEPVVEHERILKALAMHDPEGAAYYMRVHIGRAADRVGVEVVDAGA</sequence>
<dbReference type="SUPFAM" id="SSF46785">
    <property type="entry name" value="Winged helix' DNA-binding domain"/>
    <property type="match status" value="1"/>
</dbReference>
<gene>
    <name evidence="5" type="ORF">U1T56_13110</name>
</gene>
<dbReference type="InterPro" id="IPR011711">
    <property type="entry name" value="GntR_C"/>
</dbReference>
<evidence type="ECO:0000313" key="6">
    <source>
        <dbReference type="Proteomes" id="UP001375743"/>
    </source>
</evidence>
<dbReference type="Pfam" id="PF00392">
    <property type="entry name" value="GntR"/>
    <property type="match status" value="1"/>
</dbReference>
<proteinExistence type="predicted"/>
<comment type="caution">
    <text evidence="5">The sequence shown here is derived from an EMBL/GenBank/DDBJ whole genome shotgun (WGS) entry which is preliminary data.</text>
</comment>